<dbReference type="InterPro" id="IPR013785">
    <property type="entry name" value="Aldolase_TIM"/>
</dbReference>
<keyword evidence="4" id="KW-0408">Iron</keyword>
<comment type="caution">
    <text evidence="7">The sequence shown here is derived from an EMBL/GenBank/DDBJ whole genome shotgun (WGS) entry which is preliminary data.</text>
</comment>
<proteinExistence type="predicted"/>
<dbReference type="SUPFAM" id="SSF102114">
    <property type="entry name" value="Radical SAM enzymes"/>
    <property type="match status" value="1"/>
</dbReference>
<dbReference type="InterPro" id="IPR034505">
    <property type="entry name" value="Coproporphyrinogen-III_oxidase"/>
</dbReference>
<feature type="non-terminal residue" evidence="7">
    <location>
        <position position="352"/>
    </location>
</feature>
<keyword evidence="2" id="KW-0949">S-adenosyl-L-methionine</keyword>
<dbReference type="Proteomes" id="UP000886845">
    <property type="component" value="Unassembled WGS sequence"/>
</dbReference>
<dbReference type="GO" id="GO:0006779">
    <property type="term" value="P:porphyrin-containing compound biosynthetic process"/>
    <property type="evidence" value="ECO:0007669"/>
    <property type="project" value="TreeGrafter"/>
</dbReference>
<keyword evidence="3" id="KW-0479">Metal-binding</keyword>
<reference evidence="7" key="2">
    <citation type="journal article" date="2021" name="PeerJ">
        <title>Extensive microbial diversity within the chicken gut microbiome revealed by metagenomics and culture.</title>
        <authorList>
            <person name="Gilroy R."/>
            <person name="Ravi A."/>
            <person name="Getino M."/>
            <person name="Pursley I."/>
            <person name="Horton D.L."/>
            <person name="Alikhan N.F."/>
            <person name="Baker D."/>
            <person name="Gharbi K."/>
            <person name="Hall N."/>
            <person name="Watson M."/>
            <person name="Adriaenssens E.M."/>
            <person name="Foster-Nyarko E."/>
            <person name="Jarju S."/>
            <person name="Secka A."/>
            <person name="Antonio M."/>
            <person name="Oren A."/>
            <person name="Chaudhuri R.R."/>
            <person name="La Ragione R."/>
            <person name="Hildebrand F."/>
            <person name="Pallen M.J."/>
        </authorList>
    </citation>
    <scope>NUCLEOTIDE SEQUENCE</scope>
    <source>
        <strain evidence="7">35461</strain>
    </source>
</reference>
<dbReference type="PANTHER" id="PTHR13932:SF9">
    <property type="entry name" value="COPROPORPHYRINOGEN III OXIDASE"/>
    <property type="match status" value="1"/>
</dbReference>
<evidence type="ECO:0000256" key="4">
    <source>
        <dbReference type="ARBA" id="ARBA00023004"/>
    </source>
</evidence>
<dbReference type="SFLD" id="SFLDS00029">
    <property type="entry name" value="Radical_SAM"/>
    <property type="match status" value="1"/>
</dbReference>
<evidence type="ECO:0000259" key="6">
    <source>
        <dbReference type="PROSITE" id="PS51918"/>
    </source>
</evidence>
<evidence type="ECO:0000256" key="1">
    <source>
        <dbReference type="ARBA" id="ARBA00001966"/>
    </source>
</evidence>
<feature type="domain" description="Radical SAM core" evidence="6">
    <location>
        <begin position="51"/>
        <end position="289"/>
    </location>
</feature>
<dbReference type="InterPro" id="IPR007197">
    <property type="entry name" value="rSAM"/>
</dbReference>
<keyword evidence="5" id="KW-0411">Iron-sulfur</keyword>
<dbReference type="Gene3D" id="3.20.20.70">
    <property type="entry name" value="Aldolase class I"/>
    <property type="match status" value="1"/>
</dbReference>
<dbReference type="GO" id="GO:0046872">
    <property type="term" value="F:metal ion binding"/>
    <property type="evidence" value="ECO:0007669"/>
    <property type="project" value="UniProtKB-KW"/>
</dbReference>
<dbReference type="EMBL" id="DVOR01000042">
    <property type="protein sequence ID" value="HIV08735.1"/>
    <property type="molecule type" value="Genomic_DNA"/>
</dbReference>
<dbReference type="CDD" id="cd01335">
    <property type="entry name" value="Radical_SAM"/>
    <property type="match status" value="1"/>
</dbReference>
<dbReference type="Pfam" id="PF04055">
    <property type="entry name" value="Radical_SAM"/>
    <property type="match status" value="1"/>
</dbReference>
<organism evidence="7 8">
    <name type="scientific">Candidatus Spyradenecus faecavium</name>
    <dbReference type="NCBI Taxonomy" id="2840947"/>
    <lineage>
        <taxon>Bacteria</taxon>
        <taxon>Pseudomonadati</taxon>
        <taxon>Lentisphaerota</taxon>
        <taxon>Lentisphaeria</taxon>
        <taxon>Lentisphaerales</taxon>
        <taxon>Lentisphaeraceae</taxon>
        <taxon>Lentisphaeraceae incertae sedis</taxon>
        <taxon>Candidatus Spyradenecus</taxon>
    </lineage>
</organism>
<comment type="cofactor">
    <cofactor evidence="1">
        <name>[4Fe-4S] cluster</name>
        <dbReference type="ChEBI" id="CHEBI:49883"/>
    </cofactor>
</comment>
<dbReference type="PROSITE" id="PS51918">
    <property type="entry name" value="RADICAL_SAM"/>
    <property type="match status" value="1"/>
</dbReference>
<gene>
    <name evidence="7" type="ORF">IAC79_01290</name>
</gene>
<dbReference type="GO" id="GO:0005737">
    <property type="term" value="C:cytoplasm"/>
    <property type="evidence" value="ECO:0007669"/>
    <property type="project" value="TreeGrafter"/>
</dbReference>
<reference evidence="7" key="1">
    <citation type="submission" date="2020-10" db="EMBL/GenBank/DDBJ databases">
        <authorList>
            <person name="Gilroy R."/>
        </authorList>
    </citation>
    <scope>NUCLEOTIDE SEQUENCE</scope>
    <source>
        <strain evidence="7">35461</strain>
    </source>
</reference>
<dbReference type="InterPro" id="IPR058240">
    <property type="entry name" value="rSAM_sf"/>
</dbReference>
<dbReference type="GO" id="GO:0003824">
    <property type="term" value="F:catalytic activity"/>
    <property type="evidence" value="ECO:0007669"/>
    <property type="project" value="InterPro"/>
</dbReference>
<dbReference type="InterPro" id="IPR006638">
    <property type="entry name" value="Elp3/MiaA/NifB-like_rSAM"/>
</dbReference>
<dbReference type="SFLD" id="SFLDG01082">
    <property type="entry name" value="B12-binding_domain_containing"/>
    <property type="match status" value="1"/>
</dbReference>
<evidence type="ECO:0000256" key="3">
    <source>
        <dbReference type="ARBA" id="ARBA00022723"/>
    </source>
</evidence>
<sequence length="352" mass="39340">MNNPFLLPEGRTELLERLSAKSAAPHGDMLAMLTKPEPAETLQRVWGEAVPTEGQPLILYVHVPFCVSRCAFCGFYSHRTDDAALEAYTQRLLREIEREAARGVFTKKPVDVVYFGGGTPTALSADQLRRVIGAIYRNFNVAPDVEFTIEGRIFAFDDERVRACLESGATRFSFGIQSFQTELRRSLGRRNSREELLTRLGEIKGMCGDRIALVADLIYGLPGQTQEQWMEENVKTVHDSALDGVDLYSLKVFPGLPLAKRMEKEGWCEAERAARHAAACDWLASMGWRQLSCTHWGRNALERNRYNHWAKTGADIVPFGCGAGGFVGDRSFMQTGDLEAWGRMVDAGEKPL</sequence>
<name>A0A9D1NML1_9BACT</name>
<dbReference type="AlphaFoldDB" id="A0A9D1NML1"/>
<dbReference type="SMART" id="SM00729">
    <property type="entry name" value="Elp3"/>
    <property type="match status" value="1"/>
</dbReference>
<dbReference type="GO" id="GO:0051539">
    <property type="term" value="F:4 iron, 4 sulfur cluster binding"/>
    <property type="evidence" value="ECO:0007669"/>
    <property type="project" value="TreeGrafter"/>
</dbReference>
<evidence type="ECO:0000313" key="7">
    <source>
        <dbReference type="EMBL" id="HIV08735.1"/>
    </source>
</evidence>
<dbReference type="PANTHER" id="PTHR13932">
    <property type="entry name" value="COPROPORPHYRINIGEN III OXIDASE"/>
    <property type="match status" value="1"/>
</dbReference>
<dbReference type="SFLD" id="SFLDG01065">
    <property type="entry name" value="anaerobic_coproporphyrinogen-I"/>
    <property type="match status" value="1"/>
</dbReference>
<evidence type="ECO:0000256" key="2">
    <source>
        <dbReference type="ARBA" id="ARBA00022691"/>
    </source>
</evidence>
<evidence type="ECO:0000313" key="8">
    <source>
        <dbReference type="Proteomes" id="UP000886845"/>
    </source>
</evidence>
<accession>A0A9D1NML1</accession>
<protein>
    <submittedName>
        <fullName evidence="7">Radical SAM protein</fullName>
    </submittedName>
</protein>
<evidence type="ECO:0000256" key="5">
    <source>
        <dbReference type="ARBA" id="ARBA00023014"/>
    </source>
</evidence>